<organism evidence="1 2">
    <name type="scientific">Paenibacillus cisolokensis</name>
    <dbReference type="NCBI Taxonomy" id="1658519"/>
    <lineage>
        <taxon>Bacteria</taxon>
        <taxon>Bacillati</taxon>
        <taxon>Bacillota</taxon>
        <taxon>Bacilli</taxon>
        <taxon>Bacillales</taxon>
        <taxon>Paenibacillaceae</taxon>
        <taxon>Paenibacillus</taxon>
    </lineage>
</organism>
<sequence>MDGVGRIVSLRRTGRGLPCGARGACIAGLRRTVGRSEQNRLLSFYDYDRFPAELLIEEIRIRLVVRRNANLHHAADHAGMRNREPLLGDVFLSRSKTYASISACFAESSSSVAAATEARGEAAFSGAAHTEPAANTNMQPADTITLAQRFFISCFMMKDLLVFS</sequence>
<name>A0ABQ4NE92_9BACL</name>
<protein>
    <submittedName>
        <fullName evidence="1">Uncharacterized protein</fullName>
    </submittedName>
</protein>
<proteinExistence type="predicted"/>
<keyword evidence="2" id="KW-1185">Reference proteome</keyword>
<gene>
    <name evidence="1" type="ORF">PACILC2_50980</name>
</gene>
<evidence type="ECO:0000313" key="2">
    <source>
        <dbReference type="Proteomes" id="UP000680304"/>
    </source>
</evidence>
<dbReference type="Proteomes" id="UP000680304">
    <property type="component" value="Unassembled WGS sequence"/>
</dbReference>
<reference evidence="1 2" key="1">
    <citation type="submission" date="2021-04" db="EMBL/GenBank/DDBJ databases">
        <title>Draft genome sequence of Paenibacillus cisolokensis, LC2-13A.</title>
        <authorList>
            <person name="Uke A."/>
            <person name="Chhe C."/>
            <person name="Baramee S."/>
            <person name="Kosugi A."/>
        </authorList>
    </citation>
    <scope>NUCLEOTIDE SEQUENCE [LARGE SCALE GENOMIC DNA]</scope>
    <source>
        <strain evidence="1 2">LC2-13A</strain>
    </source>
</reference>
<comment type="caution">
    <text evidence="1">The sequence shown here is derived from an EMBL/GenBank/DDBJ whole genome shotgun (WGS) entry which is preliminary data.</text>
</comment>
<dbReference type="EMBL" id="BOVJ01000188">
    <property type="protein sequence ID" value="GIQ66530.1"/>
    <property type="molecule type" value="Genomic_DNA"/>
</dbReference>
<accession>A0ABQ4NE92</accession>
<evidence type="ECO:0000313" key="1">
    <source>
        <dbReference type="EMBL" id="GIQ66530.1"/>
    </source>
</evidence>